<keyword evidence="2" id="KW-1185">Reference proteome</keyword>
<comment type="caution">
    <text evidence="1">The sequence shown here is derived from an EMBL/GenBank/DDBJ whole genome shotgun (WGS) entry which is preliminary data.</text>
</comment>
<protein>
    <submittedName>
        <fullName evidence="1">17146_t:CDS:1</fullName>
    </submittedName>
</protein>
<reference evidence="1" key="1">
    <citation type="submission" date="2022-08" db="EMBL/GenBank/DDBJ databases">
        <authorList>
            <person name="Kallberg Y."/>
            <person name="Tangrot J."/>
            <person name="Rosling A."/>
        </authorList>
    </citation>
    <scope>NUCLEOTIDE SEQUENCE</scope>
    <source>
        <strain evidence="1">Wild A</strain>
    </source>
</reference>
<dbReference type="AlphaFoldDB" id="A0A9W4SP04"/>
<accession>A0A9W4SP04</accession>
<evidence type="ECO:0000313" key="2">
    <source>
        <dbReference type="Proteomes" id="UP001153678"/>
    </source>
</evidence>
<name>A0A9W4SP04_9GLOM</name>
<gene>
    <name evidence="1" type="ORF">FWILDA_LOCUS6992</name>
</gene>
<proteinExistence type="predicted"/>
<organism evidence="1 2">
    <name type="scientific">Funneliformis geosporum</name>
    <dbReference type="NCBI Taxonomy" id="1117311"/>
    <lineage>
        <taxon>Eukaryota</taxon>
        <taxon>Fungi</taxon>
        <taxon>Fungi incertae sedis</taxon>
        <taxon>Mucoromycota</taxon>
        <taxon>Glomeromycotina</taxon>
        <taxon>Glomeromycetes</taxon>
        <taxon>Glomerales</taxon>
        <taxon>Glomeraceae</taxon>
        <taxon>Funneliformis</taxon>
    </lineage>
</organism>
<dbReference type="Proteomes" id="UP001153678">
    <property type="component" value="Unassembled WGS sequence"/>
</dbReference>
<dbReference type="EMBL" id="CAMKVN010001331">
    <property type="protein sequence ID" value="CAI2175236.1"/>
    <property type="molecule type" value="Genomic_DNA"/>
</dbReference>
<evidence type="ECO:0000313" key="1">
    <source>
        <dbReference type="EMBL" id="CAI2175236.1"/>
    </source>
</evidence>
<dbReference type="OrthoDB" id="2303408at2759"/>
<sequence length="114" mass="13483">MLHLGSDRQICNIWMEDDHRNFITYIPPNIDPPYKWYQFYCNGSNGKNRIGTLNTLDNSTTYWVHASMDETSTAEKIRGGYNENKCFDLHGATGFKWYFEEHDYNDCKRIRDGN</sequence>